<sequence length="77" mass="8542">MSKLDWQLHSLKELSAVLTDATVLHSQAIGASVLYQITHQGVEKLAISLSDGQALIIETRQPSHPERRRLPVDKESV</sequence>
<proteinExistence type="predicted"/>
<protein>
    <submittedName>
        <fullName evidence="1">Uncharacterized protein</fullName>
    </submittedName>
</protein>
<dbReference type="OrthoDB" id="8780173at2"/>
<evidence type="ECO:0000313" key="1">
    <source>
        <dbReference type="EMBL" id="AZP10993.1"/>
    </source>
</evidence>
<dbReference type="KEGG" id="upv:EJN92_02555"/>
<name>A0A3S9HFW8_9BURK</name>
<reference evidence="1 2" key="1">
    <citation type="journal article" date="2011" name="Int. J. Syst. Evol. Microbiol.">
        <title>Description of Undibacterium oligocarboniphilum sp. nov., isolated from purified water, and Undibacterium pigrum strain CCUG 49012 as the type strain of Undibacterium parvum sp. nov., and emended descriptions of the genus Undibacterium and the species Undibacterium pigrum.</title>
        <authorList>
            <person name="Eder W."/>
            <person name="Wanner G."/>
            <person name="Ludwig W."/>
            <person name="Busse H.J."/>
            <person name="Ziemke-Kageler F."/>
            <person name="Lang E."/>
        </authorList>
    </citation>
    <scope>NUCLEOTIDE SEQUENCE [LARGE SCALE GENOMIC DNA]</scope>
    <source>
        <strain evidence="1 2">DSM 23061</strain>
    </source>
</reference>
<dbReference type="EMBL" id="CP034464">
    <property type="protein sequence ID" value="AZP10993.1"/>
    <property type="molecule type" value="Genomic_DNA"/>
</dbReference>
<dbReference type="AlphaFoldDB" id="A0A3S9HFW8"/>
<gene>
    <name evidence="1" type="ORF">EJN92_02555</name>
</gene>
<keyword evidence="2" id="KW-1185">Reference proteome</keyword>
<dbReference type="RefSeq" id="WP_126126392.1">
    <property type="nucleotide sequence ID" value="NZ_CP034464.1"/>
</dbReference>
<evidence type="ECO:0000313" key="2">
    <source>
        <dbReference type="Proteomes" id="UP000275663"/>
    </source>
</evidence>
<accession>A0A3S9HFW8</accession>
<organism evidence="1 2">
    <name type="scientific">Undibacterium parvum</name>
    <dbReference type="NCBI Taxonomy" id="401471"/>
    <lineage>
        <taxon>Bacteria</taxon>
        <taxon>Pseudomonadati</taxon>
        <taxon>Pseudomonadota</taxon>
        <taxon>Betaproteobacteria</taxon>
        <taxon>Burkholderiales</taxon>
        <taxon>Oxalobacteraceae</taxon>
        <taxon>Undibacterium</taxon>
    </lineage>
</organism>
<dbReference type="Proteomes" id="UP000275663">
    <property type="component" value="Chromosome"/>
</dbReference>